<dbReference type="Pfam" id="PF13181">
    <property type="entry name" value="TPR_8"/>
    <property type="match status" value="2"/>
</dbReference>
<dbReference type="Pfam" id="PF14559">
    <property type="entry name" value="TPR_19"/>
    <property type="match status" value="1"/>
</dbReference>
<dbReference type="InterPro" id="IPR019734">
    <property type="entry name" value="TPR_rpt"/>
</dbReference>
<keyword evidence="5" id="KW-1185">Reference proteome</keyword>
<evidence type="ECO:0000256" key="3">
    <source>
        <dbReference type="PROSITE-ProRule" id="PRU00339"/>
    </source>
</evidence>
<evidence type="ECO:0000313" key="5">
    <source>
        <dbReference type="Proteomes" id="UP000588068"/>
    </source>
</evidence>
<keyword evidence="2 3" id="KW-0802">TPR repeat</keyword>
<evidence type="ECO:0000256" key="2">
    <source>
        <dbReference type="ARBA" id="ARBA00022803"/>
    </source>
</evidence>
<dbReference type="PROSITE" id="PS50005">
    <property type="entry name" value="TPR"/>
    <property type="match status" value="3"/>
</dbReference>
<dbReference type="Proteomes" id="UP000588068">
    <property type="component" value="Unassembled WGS sequence"/>
</dbReference>
<dbReference type="Gene3D" id="2.60.120.620">
    <property type="entry name" value="q2cbj1_9rhob like domain"/>
    <property type="match status" value="1"/>
</dbReference>
<dbReference type="RefSeq" id="WP_184334000.1">
    <property type="nucleotide sequence ID" value="NZ_JACHHZ010000004.1"/>
</dbReference>
<gene>
    <name evidence="4" type="ORF">HNQ60_003475</name>
</gene>
<proteinExistence type="predicted"/>
<dbReference type="InterPro" id="IPR012668">
    <property type="entry name" value="CHP02466"/>
</dbReference>
<organism evidence="4 5">
    <name type="scientific">Povalibacter uvarum</name>
    <dbReference type="NCBI Taxonomy" id="732238"/>
    <lineage>
        <taxon>Bacteria</taxon>
        <taxon>Pseudomonadati</taxon>
        <taxon>Pseudomonadota</taxon>
        <taxon>Gammaproteobacteria</taxon>
        <taxon>Steroidobacterales</taxon>
        <taxon>Steroidobacteraceae</taxon>
        <taxon>Povalibacter</taxon>
    </lineage>
</organism>
<dbReference type="PANTHER" id="PTHR44227:SF3">
    <property type="entry name" value="PROTEIN O-MANNOSYL-TRANSFERASE TMTC4"/>
    <property type="match status" value="1"/>
</dbReference>
<dbReference type="InterPro" id="IPR011990">
    <property type="entry name" value="TPR-like_helical_dom_sf"/>
</dbReference>
<comment type="caution">
    <text evidence="4">The sequence shown here is derived from an EMBL/GenBank/DDBJ whole genome shotgun (WGS) entry which is preliminary data.</text>
</comment>
<dbReference type="SUPFAM" id="SSF48452">
    <property type="entry name" value="TPR-like"/>
    <property type="match status" value="2"/>
</dbReference>
<accession>A0A841HR71</accession>
<dbReference type="PANTHER" id="PTHR44227">
    <property type="match status" value="1"/>
</dbReference>
<dbReference type="AlphaFoldDB" id="A0A841HR71"/>
<keyword evidence="1" id="KW-0677">Repeat</keyword>
<feature type="repeat" description="TPR" evidence="3">
    <location>
        <begin position="41"/>
        <end position="74"/>
    </location>
</feature>
<dbReference type="Pfam" id="PF13424">
    <property type="entry name" value="TPR_12"/>
    <property type="match status" value="1"/>
</dbReference>
<evidence type="ECO:0000256" key="1">
    <source>
        <dbReference type="ARBA" id="ARBA00022737"/>
    </source>
</evidence>
<reference evidence="4 5" key="1">
    <citation type="submission" date="2020-08" db="EMBL/GenBank/DDBJ databases">
        <title>Genomic Encyclopedia of Type Strains, Phase IV (KMG-IV): sequencing the most valuable type-strain genomes for metagenomic binning, comparative biology and taxonomic classification.</title>
        <authorList>
            <person name="Goeker M."/>
        </authorList>
    </citation>
    <scope>NUCLEOTIDE SEQUENCE [LARGE SCALE GENOMIC DNA]</scope>
    <source>
        <strain evidence="4 5">DSM 26723</strain>
    </source>
</reference>
<dbReference type="Gene3D" id="1.25.40.10">
    <property type="entry name" value="Tetratricopeptide repeat domain"/>
    <property type="match status" value="3"/>
</dbReference>
<name>A0A841HR71_9GAMM</name>
<dbReference type="SMART" id="SM00028">
    <property type="entry name" value="TPR"/>
    <property type="match status" value="6"/>
</dbReference>
<feature type="repeat" description="TPR" evidence="3">
    <location>
        <begin position="176"/>
        <end position="209"/>
    </location>
</feature>
<sequence>MSAPDNHSHALRAAAKLLESGRAHEAAELCRRVATDAPAFADAHQMLGVALRRLGELDAADRAMLRSIELAPDRADFLTNRANLLRALARHAEAEENYRAAIHRDTQFRPARSGLLRLLNDKEDPRAETEAVAMLAVDPSDADLWHELGVALRIRGRLAEAEAAYRRAIEMRPAYAVAWHNLGALLSQQRRPEEALAAFDRARALGAKGAALHYNRARALHDLDRFDECEAELLDAISSAPGHTDSLVMLARVRFARGDAQYARSFEIAIAADPANASLRTAFAAVLRDAGDSDRARVVIEEGLRRDDSDASLRIALAATLQESGDGDAASRMLEQVEQRQRSRISYQHLAISTLLSASRPQEALALARHRRSQAPFDQIAIAHEAVAARVLGDAAYEVLYDYDSFVQVFDLPSPPGWTSIEQFNEQLHDALTDLHRLQAHPLGQSLRNGTQTTRSLLAQSHPVIRAFLDSLPAPIAQYRERLPRRIEAHPLLARNIGTASLVGCWSVRLARGGFHVNHVHPEGWLSSAYYVTVPAESIDTSKRAGWLKFGEPRFAVPGITAERFVQPKSGRLVLFPSYMWHGTTPLEADEVRLSIAFDLITTLDR</sequence>
<protein>
    <submittedName>
        <fullName evidence="4">Flp pilus assembly protein TadD</fullName>
    </submittedName>
</protein>
<dbReference type="EMBL" id="JACHHZ010000004">
    <property type="protein sequence ID" value="MBB6094588.1"/>
    <property type="molecule type" value="Genomic_DNA"/>
</dbReference>
<feature type="repeat" description="TPR" evidence="3">
    <location>
        <begin position="142"/>
        <end position="175"/>
    </location>
</feature>
<evidence type="ECO:0000313" key="4">
    <source>
        <dbReference type="EMBL" id="MBB6094588.1"/>
    </source>
</evidence>
<dbReference type="InterPro" id="IPR052346">
    <property type="entry name" value="O-mannosyl-transferase_TMTC"/>
</dbReference>
<dbReference type="Pfam" id="PF13759">
    <property type="entry name" value="2OG-FeII_Oxy_5"/>
    <property type="match status" value="1"/>
</dbReference>